<sequence length="257" mass="29165">MAILIFKVCDAPTNFDDLCNHYNLDMLRKRAGGSLIQRQLAVTIVLSKPKLCCHCKDDAIGVYSAESAAGSTYGHCTLTQILVLVRKNVTFNGVVLGDVDVLIKEAMMSHGWPQQLLEHQLSAWAHVAREIADKRACRHMAINNCDARPGTSGIGIDILCIMNSGHRNSKASASRLNPHKKDHERLKEFLRGFEPRTDKQYSFYINHNYPFNSSRRLYNDHFESVEAFSMFAFSQHTTNETYSTFDAAHLHHWDRII</sequence>
<name>A0AA39UMF1_9AGAR</name>
<organism evidence="1 2">
    <name type="scientific">Armillaria luteobubalina</name>
    <dbReference type="NCBI Taxonomy" id="153913"/>
    <lineage>
        <taxon>Eukaryota</taxon>
        <taxon>Fungi</taxon>
        <taxon>Dikarya</taxon>
        <taxon>Basidiomycota</taxon>
        <taxon>Agaricomycotina</taxon>
        <taxon>Agaricomycetes</taxon>
        <taxon>Agaricomycetidae</taxon>
        <taxon>Agaricales</taxon>
        <taxon>Marasmiineae</taxon>
        <taxon>Physalacriaceae</taxon>
        <taxon>Armillaria</taxon>
    </lineage>
</organism>
<keyword evidence="2" id="KW-1185">Reference proteome</keyword>
<dbReference type="EMBL" id="JAUEPU010000022">
    <property type="protein sequence ID" value="KAK0494173.1"/>
    <property type="molecule type" value="Genomic_DNA"/>
</dbReference>
<proteinExistence type="predicted"/>
<evidence type="ECO:0000313" key="1">
    <source>
        <dbReference type="EMBL" id="KAK0494173.1"/>
    </source>
</evidence>
<dbReference type="AlphaFoldDB" id="A0AA39UMF1"/>
<dbReference type="Proteomes" id="UP001175228">
    <property type="component" value="Unassembled WGS sequence"/>
</dbReference>
<reference evidence="1" key="1">
    <citation type="submission" date="2023-06" db="EMBL/GenBank/DDBJ databases">
        <authorList>
            <consortium name="Lawrence Berkeley National Laboratory"/>
            <person name="Ahrendt S."/>
            <person name="Sahu N."/>
            <person name="Indic B."/>
            <person name="Wong-Bajracharya J."/>
            <person name="Merenyi Z."/>
            <person name="Ke H.-M."/>
            <person name="Monk M."/>
            <person name="Kocsube S."/>
            <person name="Drula E."/>
            <person name="Lipzen A."/>
            <person name="Balint B."/>
            <person name="Henrissat B."/>
            <person name="Andreopoulos B."/>
            <person name="Martin F.M."/>
            <person name="Harder C.B."/>
            <person name="Rigling D."/>
            <person name="Ford K.L."/>
            <person name="Foster G.D."/>
            <person name="Pangilinan J."/>
            <person name="Papanicolaou A."/>
            <person name="Barry K."/>
            <person name="LaButti K."/>
            <person name="Viragh M."/>
            <person name="Koriabine M."/>
            <person name="Yan M."/>
            <person name="Riley R."/>
            <person name="Champramary S."/>
            <person name="Plett K.L."/>
            <person name="Tsai I.J."/>
            <person name="Slot J."/>
            <person name="Sipos G."/>
            <person name="Plett J."/>
            <person name="Nagy L.G."/>
            <person name="Grigoriev I.V."/>
        </authorList>
    </citation>
    <scope>NUCLEOTIDE SEQUENCE</scope>
    <source>
        <strain evidence="1">HWK02</strain>
    </source>
</reference>
<evidence type="ECO:0000313" key="2">
    <source>
        <dbReference type="Proteomes" id="UP001175228"/>
    </source>
</evidence>
<accession>A0AA39UMF1</accession>
<gene>
    <name evidence="1" type="ORF">EDD18DRAFT_1107663</name>
</gene>
<protein>
    <submittedName>
        <fullName evidence="1">Uncharacterized protein</fullName>
    </submittedName>
</protein>
<comment type="caution">
    <text evidence="1">The sequence shown here is derived from an EMBL/GenBank/DDBJ whole genome shotgun (WGS) entry which is preliminary data.</text>
</comment>